<dbReference type="PANTHER" id="PTHR32179">
    <property type="entry name" value="NICOTINATE-NUCLEOTIDE PYROPHOSPHORYLASE [CARBOXYLATING]"/>
    <property type="match status" value="1"/>
</dbReference>
<dbReference type="Proteomes" id="UP000251942">
    <property type="component" value="Unassembled WGS sequence"/>
</dbReference>
<evidence type="ECO:0000256" key="6">
    <source>
        <dbReference type="ARBA" id="ARBA00022676"/>
    </source>
</evidence>
<dbReference type="InterPro" id="IPR037128">
    <property type="entry name" value="Quinolinate_PRibosylTase_N_sf"/>
</dbReference>
<organism evidence="13 15">
    <name type="scientific">Legionella feeleii</name>
    <dbReference type="NCBI Taxonomy" id="453"/>
    <lineage>
        <taxon>Bacteria</taxon>
        <taxon>Pseudomonadati</taxon>
        <taxon>Pseudomonadota</taxon>
        <taxon>Gammaproteobacteria</taxon>
        <taxon>Legionellales</taxon>
        <taxon>Legionellaceae</taxon>
        <taxon>Legionella</taxon>
    </lineage>
</organism>
<dbReference type="GO" id="GO:0004514">
    <property type="term" value="F:nicotinate-nucleotide diphosphorylase (carboxylating) activity"/>
    <property type="evidence" value="ECO:0007669"/>
    <property type="project" value="UniProtKB-EC"/>
</dbReference>
<feature type="binding site" evidence="10">
    <location>
        <begin position="260"/>
        <end position="262"/>
    </location>
    <ligand>
        <name>substrate</name>
    </ligand>
</feature>
<dbReference type="NCBIfam" id="TIGR00078">
    <property type="entry name" value="nadC"/>
    <property type="match status" value="1"/>
</dbReference>
<comment type="function">
    <text evidence="1">Involved in the catabolism of quinolinic acid (QA).</text>
</comment>
<comment type="similarity">
    <text evidence="3 9">Belongs to the NadC/ModD family.</text>
</comment>
<name>A0A0W0TI49_9GAMM</name>
<dbReference type="STRING" id="453.Lfee_2890"/>
<keyword evidence="5" id="KW-0662">Pyridine nucleotide biosynthesis</keyword>
<keyword evidence="6 9" id="KW-0328">Glycosyltransferase</keyword>
<dbReference type="UniPathway" id="UPA00253">
    <property type="reaction ID" value="UER00331"/>
</dbReference>
<evidence type="ECO:0000313" key="14">
    <source>
        <dbReference type="EMBL" id="SPX62239.1"/>
    </source>
</evidence>
<evidence type="ECO:0000256" key="4">
    <source>
        <dbReference type="ARBA" id="ARBA00011944"/>
    </source>
</evidence>
<dbReference type="GO" id="GO:0005737">
    <property type="term" value="C:cytoplasm"/>
    <property type="evidence" value="ECO:0007669"/>
    <property type="project" value="TreeGrafter"/>
</dbReference>
<dbReference type="RefSeq" id="WP_058447702.1">
    <property type="nucleotide sequence ID" value="NZ_CAAAHT010000034.1"/>
</dbReference>
<comment type="pathway">
    <text evidence="2">Cofactor biosynthesis; NAD(+) biosynthesis; nicotinate D-ribonucleotide from quinolinate: step 1/1.</text>
</comment>
<evidence type="ECO:0000256" key="5">
    <source>
        <dbReference type="ARBA" id="ARBA00022642"/>
    </source>
</evidence>
<protein>
    <recommendedName>
        <fullName evidence="4">nicotinate-nucleotide diphosphorylase (carboxylating)</fullName>
        <ecNumber evidence="4">2.4.2.19</ecNumber>
    </recommendedName>
    <alternativeName>
        <fullName evidence="8">Quinolinate phosphoribosyltransferase [decarboxylating]</fullName>
    </alternativeName>
</protein>
<feature type="domain" description="Quinolinate phosphoribosyl transferase C-terminal" evidence="11">
    <location>
        <begin position="111"/>
        <end position="274"/>
    </location>
</feature>
<dbReference type="FunFam" id="3.20.20.70:FF:000030">
    <property type="entry name" value="Nicotinate-nucleotide pyrophosphorylase, carboxylating"/>
    <property type="match status" value="1"/>
</dbReference>
<feature type="binding site" evidence="10">
    <location>
        <position position="155"/>
    </location>
    <ligand>
        <name>substrate</name>
    </ligand>
</feature>
<evidence type="ECO:0000256" key="1">
    <source>
        <dbReference type="ARBA" id="ARBA00003237"/>
    </source>
</evidence>
<evidence type="ECO:0000259" key="12">
    <source>
        <dbReference type="Pfam" id="PF02749"/>
    </source>
</evidence>
<dbReference type="EMBL" id="LNYB01000085">
    <property type="protein sequence ID" value="KTC95226.1"/>
    <property type="molecule type" value="Genomic_DNA"/>
</dbReference>
<dbReference type="InterPro" id="IPR013785">
    <property type="entry name" value="Aldolase_TIM"/>
</dbReference>
<feature type="binding site" evidence="10">
    <location>
        <position position="194"/>
    </location>
    <ligand>
        <name>substrate</name>
    </ligand>
</feature>
<evidence type="ECO:0000313" key="13">
    <source>
        <dbReference type="EMBL" id="KTC95226.1"/>
    </source>
</evidence>
<dbReference type="PANTHER" id="PTHR32179:SF3">
    <property type="entry name" value="NICOTINATE-NUCLEOTIDE PYROPHOSPHORYLASE [CARBOXYLATING]"/>
    <property type="match status" value="1"/>
</dbReference>
<keyword evidence="7 9" id="KW-0808">Transferase</keyword>
<dbReference type="EMBL" id="UASS01000037">
    <property type="protein sequence ID" value="SPX62239.1"/>
    <property type="molecule type" value="Genomic_DNA"/>
</dbReference>
<evidence type="ECO:0000256" key="3">
    <source>
        <dbReference type="ARBA" id="ARBA00009400"/>
    </source>
</evidence>
<reference evidence="14 16" key="2">
    <citation type="submission" date="2018-06" db="EMBL/GenBank/DDBJ databases">
        <authorList>
            <consortium name="Pathogen Informatics"/>
            <person name="Doyle S."/>
        </authorList>
    </citation>
    <scope>NUCLEOTIDE SEQUENCE [LARGE SCALE GENOMIC DNA]</scope>
    <source>
        <strain evidence="14 16">NCTC12022</strain>
    </source>
</reference>
<evidence type="ECO:0000256" key="2">
    <source>
        <dbReference type="ARBA" id="ARBA00004893"/>
    </source>
</evidence>
<dbReference type="AlphaFoldDB" id="A0A0W0TI49"/>
<reference evidence="13 15" key="1">
    <citation type="submission" date="2015-11" db="EMBL/GenBank/DDBJ databases">
        <title>Genomic analysis of 38 Legionella species identifies large and diverse effector repertoires.</title>
        <authorList>
            <person name="Burstein D."/>
            <person name="Amaro F."/>
            <person name="Zusman T."/>
            <person name="Lifshitz Z."/>
            <person name="Cohen O."/>
            <person name="Gilbert J.A."/>
            <person name="Pupko T."/>
            <person name="Shuman H.A."/>
            <person name="Segal G."/>
        </authorList>
    </citation>
    <scope>NUCLEOTIDE SEQUENCE [LARGE SCALE GENOMIC DNA]</scope>
    <source>
        <strain evidence="13 15">WO-44C</strain>
    </source>
</reference>
<dbReference type="OrthoDB" id="9782546at2"/>
<evidence type="ECO:0000256" key="10">
    <source>
        <dbReference type="PIRSR" id="PIRSR006250-1"/>
    </source>
</evidence>
<evidence type="ECO:0000313" key="16">
    <source>
        <dbReference type="Proteomes" id="UP000251942"/>
    </source>
</evidence>
<feature type="binding site" evidence="10">
    <location>
        <position position="215"/>
    </location>
    <ligand>
        <name>substrate</name>
    </ligand>
</feature>
<dbReference type="InterPro" id="IPR036068">
    <property type="entry name" value="Nicotinate_pribotase-like_C"/>
</dbReference>
<feature type="binding site" evidence="10">
    <location>
        <begin position="239"/>
        <end position="241"/>
    </location>
    <ligand>
        <name>substrate</name>
    </ligand>
</feature>
<dbReference type="PATRIC" id="fig|453.4.peg.3161"/>
<dbReference type="Pfam" id="PF01729">
    <property type="entry name" value="QRPTase_C"/>
    <property type="match status" value="1"/>
</dbReference>
<dbReference type="InterPro" id="IPR027277">
    <property type="entry name" value="NadC/ModD"/>
</dbReference>
<evidence type="ECO:0000256" key="8">
    <source>
        <dbReference type="ARBA" id="ARBA00033102"/>
    </source>
</evidence>
<dbReference type="GO" id="GO:0034213">
    <property type="term" value="P:quinolinate catabolic process"/>
    <property type="evidence" value="ECO:0007669"/>
    <property type="project" value="TreeGrafter"/>
</dbReference>
<dbReference type="GO" id="GO:0009435">
    <property type="term" value="P:NAD+ biosynthetic process"/>
    <property type="evidence" value="ECO:0007669"/>
    <property type="project" value="UniProtKB-UniPathway"/>
</dbReference>
<sequence length="280" mass="30629">MKLSQIDILADVKRALEEDVGNGDVSAALLPAELFAEAEIISREPMLVCGRPWVDAVFAEVNPAIKLDWLVEEGQWLGKPATLCQIKGPVAGILTAERSALNFLQTLSATATKTHEYRLKLQGSKTRLLDTRKTLPGLRHAQKYAVACAGGVNHRMGLYDAFLIKENHIKACGSITQAINQARQMRTDLLIEVEVETLEEMHEALLARPDRILLDNFSNAMLMEAVEIAKPYDCELEASGGIDLNTIAAVAQIGVDYISIGAITKSIQAIDLSLLVREVK</sequence>
<dbReference type="PIRSF" id="PIRSF006250">
    <property type="entry name" value="NadC_ModD"/>
    <property type="match status" value="1"/>
</dbReference>
<dbReference type="Gene3D" id="3.90.1170.20">
    <property type="entry name" value="Quinolinate phosphoribosyl transferase, N-terminal domain"/>
    <property type="match status" value="1"/>
</dbReference>
<dbReference type="InterPro" id="IPR004393">
    <property type="entry name" value="NadC"/>
</dbReference>
<proteinExistence type="inferred from homology"/>
<dbReference type="SUPFAM" id="SSF54675">
    <property type="entry name" value="Nicotinate/Quinolinate PRTase N-terminal domain-like"/>
    <property type="match status" value="1"/>
</dbReference>
<dbReference type="Proteomes" id="UP000054698">
    <property type="component" value="Unassembled WGS sequence"/>
</dbReference>
<keyword evidence="15" id="KW-1185">Reference proteome</keyword>
<evidence type="ECO:0000259" key="11">
    <source>
        <dbReference type="Pfam" id="PF01729"/>
    </source>
</evidence>
<evidence type="ECO:0000256" key="9">
    <source>
        <dbReference type="PIRNR" id="PIRNR006250"/>
    </source>
</evidence>
<dbReference type="Pfam" id="PF02749">
    <property type="entry name" value="QRPTase_N"/>
    <property type="match status" value="1"/>
</dbReference>
<dbReference type="Gene3D" id="3.20.20.70">
    <property type="entry name" value="Aldolase class I"/>
    <property type="match status" value="1"/>
</dbReference>
<feature type="binding site" evidence="10">
    <location>
        <position position="165"/>
    </location>
    <ligand>
        <name>substrate</name>
    </ligand>
</feature>
<evidence type="ECO:0000313" key="15">
    <source>
        <dbReference type="Proteomes" id="UP000054698"/>
    </source>
</evidence>
<feature type="domain" description="Quinolinate phosphoribosyl transferase N-terminal" evidence="12">
    <location>
        <begin position="30"/>
        <end position="108"/>
    </location>
</feature>
<evidence type="ECO:0000256" key="7">
    <source>
        <dbReference type="ARBA" id="ARBA00022679"/>
    </source>
</evidence>
<feature type="binding site" evidence="10">
    <location>
        <begin position="131"/>
        <end position="133"/>
    </location>
    <ligand>
        <name>substrate</name>
    </ligand>
</feature>
<dbReference type="InterPro" id="IPR002638">
    <property type="entry name" value="Quinolinate_PRibosylTrfase_C"/>
</dbReference>
<dbReference type="SUPFAM" id="SSF51690">
    <property type="entry name" value="Nicotinate/Quinolinate PRTase C-terminal domain-like"/>
    <property type="match status" value="1"/>
</dbReference>
<dbReference type="InterPro" id="IPR022412">
    <property type="entry name" value="Quinolinate_PRibosylTrfase_N"/>
</dbReference>
<gene>
    <name evidence="13" type="primary">nadC</name>
    <name evidence="13" type="ORF">Lfee_2890</name>
    <name evidence="14" type="ORF">NCTC12022_02997</name>
</gene>
<accession>A0A0W0TI49</accession>
<feature type="binding site" evidence="10">
    <location>
        <position position="98"/>
    </location>
    <ligand>
        <name>substrate</name>
    </ligand>
</feature>
<dbReference type="EC" id="2.4.2.19" evidence="4"/>
<dbReference type="CDD" id="cd01572">
    <property type="entry name" value="QPRTase"/>
    <property type="match status" value="1"/>
</dbReference>